<dbReference type="OrthoDB" id="2424936at2759"/>
<sequence length="534" mass="59590">MEVHYETMVSIVDKCQDELTAVMDELSVLTLKATMAYATAVSNLWGSIYKKLLEYTIRILLRLHLAPQREGARMERSNRTIQEAGKTSPEEAPMTRKRWLSRMKDLCDELSDSLRGKHNGGNGRRAAYRMEAITRTLYHLQTNEPAPRNFRILPLDEHIVPVTDDEDTAASDTRDSAEAHVSNETFDLGDCGDDLDDYDDYEDDDDVALDAESNVTAEKDSTSKRLRALQAVTKMLIESPSIHQEVTPSYVGAHAFKETSFTPKEYEVVVMIVNSLGLFVPKRQPKSDESGTQESIPHVALRSPLAFIANTILRATGYQNFTRRVAPGIATGSEHGMAMGATGIYKVFCSKAAGHFDINDFTGAPLTNVTKAVSPPENKNAVFGSFFDMDLIDRICRAHGSRFTSGKSTPWMFRTALFNVCMVNSYDPPSTHNRITYVDRFTISLTGNVITHKSPGAPRHPVKYVYDEKRKKKKPPDQQFIKDSALSRSEVQKGAEEAAEAIEQLTEVVTPLRKDLKVKLTVQSAASLRVKSKE</sequence>
<feature type="region of interest" description="Disordered" evidence="1">
    <location>
        <begin position="167"/>
        <end position="194"/>
    </location>
</feature>
<dbReference type="AlphaFoldDB" id="A0A9P6STN2"/>
<reference evidence="2" key="1">
    <citation type="journal article" date="2020" name="Fungal Divers.">
        <title>Resolving the Mortierellaceae phylogeny through synthesis of multi-gene phylogenetics and phylogenomics.</title>
        <authorList>
            <person name="Vandepol N."/>
            <person name="Liber J."/>
            <person name="Desiro A."/>
            <person name="Na H."/>
            <person name="Kennedy M."/>
            <person name="Barry K."/>
            <person name="Grigoriev I.V."/>
            <person name="Miller A.N."/>
            <person name="O'Donnell K."/>
            <person name="Stajich J.E."/>
            <person name="Bonito G."/>
        </authorList>
    </citation>
    <scope>NUCLEOTIDE SEQUENCE</scope>
    <source>
        <strain evidence="2">MES-2147</strain>
    </source>
</reference>
<evidence type="ECO:0000313" key="3">
    <source>
        <dbReference type="Proteomes" id="UP000749646"/>
    </source>
</evidence>
<evidence type="ECO:0000313" key="2">
    <source>
        <dbReference type="EMBL" id="KAG0001545.1"/>
    </source>
</evidence>
<dbReference type="Proteomes" id="UP000749646">
    <property type="component" value="Unassembled WGS sequence"/>
</dbReference>
<evidence type="ECO:0000256" key="1">
    <source>
        <dbReference type="SAM" id="MobiDB-lite"/>
    </source>
</evidence>
<gene>
    <name evidence="2" type="ORF">BGZ65_003391</name>
</gene>
<proteinExistence type="predicted"/>
<keyword evidence="3" id="KW-1185">Reference proteome</keyword>
<feature type="region of interest" description="Disordered" evidence="1">
    <location>
        <begin position="468"/>
        <end position="493"/>
    </location>
</feature>
<feature type="region of interest" description="Disordered" evidence="1">
    <location>
        <begin position="71"/>
        <end position="95"/>
    </location>
</feature>
<dbReference type="EMBL" id="JAAAHW010000520">
    <property type="protein sequence ID" value="KAG0001545.1"/>
    <property type="molecule type" value="Genomic_DNA"/>
</dbReference>
<name>A0A9P6STN2_9FUNG</name>
<accession>A0A9P6STN2</accession>
<organism evidence="2 3">
    <name type="scientific">Modicella reniformis</name>
    <dbReference type="NCBI Taxonomy" id="1440133"/>
    <lineage>
        <taxon>Eukaryota</taxon>
        <taxon>Fungi</taxon>
        <taxon>Fungi incertae sedis</taxon>
        <taxon>Mucoromycota</taxon>
        <taxon>Mortierellomycotina</taxon>
        <taxon>Mortierellomycetes</taxon>
        <taxon>Mortierellales</taxon>
        <taxon>Mortierellaceae</taxon>
        <taxon>Modicella</taxon>
    </lineage>
</organism>
<comment type="caution">
    <text evidence="2">The sequence shown here is derived from an EMBL/GenBank/DDBJ whole genome shotgun (WGS) entry which is preliminary data.</text>
</comment>
<protein>
    <submittedName>
        <fullName evidence="2">Uncharacterized protein</fullName>
    </submittedName>
</protein>